<sequence length="99" mass="11233">MIAVLYGFAVLVSLLGFIFGIFSGSLLLFFGFFLGGIIIATLFVALARVLERQELMIQILETWLMEKNRNNKETQKICPHCQSAHDEKLKSCPICGFRY</sequence>
<proteinExistence type="predicted"/>
<keyword evidence="1" id="KW-0812">Transmembrane</keyword>
<dbReference type="RefSeq" id="WP_114352842.1">
    <property type="nucleotide sequence ID" value="NZ_QPJJ01000007.1"/>
</dbReference>
<keyword evidence="1" id="KW-1133">Transmembrane helix</keyword>
<accession>A0A368XR37</accession>
<reference evidence="2 3" key="1">
    <citation type="submission" date="2018-07" db="EMBL/GenBank/DDBJ databases">
        <title>Genomic Encyclopedia of Type Strains, Phase IV (KMG-IV): sequencing the most valuable type-strain genomes for metagenomic binning, comparative biology and taxonomic classification.</title>
        <authorList>
            <person name="Goeker M."/>
        </authorList>
    </citation>
    <scope>NUCLEOTIDE SEQUENCE [LARGE SCALE GENOMIC DNA]</scope>
    <source>
        <strain evidence="2 3">DSM 27696</strain>
    </source>
</reference>
<feature type="transmembrane region" description="Helical" evidence="1">
    <location>
        <begin position="5"/>
        <end position="22"/>
    </location>
</feature>
<evidence type="ECO:0000256" key="1">
    <source>
        <dbReference type="SAM" id="Phobius"/>
    </source>
</evidence>
<dbReference type="EMBL" id="QPJJ01000007">
    <property type="protein sequence ID" value="RCW69616.1"/>
    <property type="molecule type" value="Genomic_DNA"/>
</dbReference>
<evidence type="ECO:0000313" key="2">
    <source>
        <dbReference type="EMBL" id="RCW69616.1"/>
    </source>
</evidence>
<feature type="transmembrane region" description="Helical" evidence="1">
    <location>
        <begin position="28"/>
        <end position="50"/>
    </location>
</feature>
<keyword evidence="1" id="KW-0472">Membrane</keyword>
<evidence type="ECO:0000313" key="3">
    <source>
        <dbReference type="Proteomes" id="UP000252585"/>
    </source>
</evidence>
<dbReference type="OrthoDB" id="2973727at2"/>
<comment type="caution">
    <text evidence="2">The sequence shown here is derived from an EMBL/GenBank/DDBJ whole genome shotgun (WGS) entry which is preliminary data.</text>
</comment>
<keyword evidence="3" id="KW-1185">Reference proteome</keyword>
<evidence type="ECO:0008006" key="4">
    <source>
        <dbReference type="Google" id="ProtNLM"/>
    </source>
</evidence>
<dbReference type="Proteomes" id="UP000252585">
    <property type="component" value="Unassembled WGS sequence"/>
</dbReference>
<name>A0A368XR37_9BACI</name>
<dbReference type="AlphaFoldDB" id="A0A368XR37"/>
<protein>
    <recommendedName>
        <fullName evidence="4">Zinc ribbon protein</fullName>
    </recommendedName>
</protein>
<organism evidence="2 3">
    <name type="scientific">Saliterribacillus persicus</name>
    <dbReference type="NCBI Taxonomy" id="930114"/>
    <lineage>
        <taxon>Bacteria</taxon>
        <taxon>Bacillati</taxon>
        <taxon>Bacillota</taxon>
        <taxon>Bacilli</taxon>
        <taxon>Bacillales</taxon>
        <taxon>Bacillaceae</taxon>
        <taxon>Saliterribacillus</taxon>
    </lineage>
</organism>
<gene>
    <name evidence="2" type="ORF">DFR57_1074</name>
</gene>